<evidence type="ECO:0000313" key="2">
    <source>
        <dbReference type="RefSeq" id="XP_075074684.1"/>
    </source>
</evidence>
<name>A0AC58RPM0_TOBAC</name>
<dbReference type="Proteomes" id="UP000790787">
    <property type="component" value="Chromosome 7"/>
</dbReference>
<reference evidence="1" key="1">
    <citation type="journal article" date="2014" name="Nat. Commun.">
        <title>The tobacco genome sequence and its comparison with those of tomato and potato.</title>
        <authorList>
            <person name="Sierro N."/>
            <person name="Battey J.N."/>
            <person name="Ouadi S."/>
            <person name="Bakaher N."/>
            <person name="Bovet L."/>
            <person name="Willig A."/>
            <person name="Goepfert S."/>
            <person name="Peitsch M.C."/>
            <person name="Ivanov N.V."/>
        </authorList>
    </citation>
    <scope>NUCLEOTIDE SEQUENCE [LARGE SCALE GENOMIC DNA]</scope>
</reference>
<proteinExistence type="predicted"/>
<evidence type="ECO:0000313" key="1">
    <source>
        <dbReference type="Proteomes" id="UP000790787"/>
    </source>
</evidence>
<organism evidence="1 2">
    <name type="scientific">Nicotiana tabacum</name>
    <name type="common">Common tobacco</name>
    <dbReference type="NCBI Taxonomy" id="4097"/>
    <lineage>
        <taxon>Eukaryota</taxon>
        <taxon>Viridiplantae</taxon>
        <taxon>Streptophyta</taxon>
        <taxon>Embryophyta</taxon>
        <taxon>Tracheophyta</taxon>
        <taxon>Spermatophyta</taxon>
        <taxon>Magnoliopsida</taxon>
        <taxon>eudicotyledons</taxon>
        <taxon>Gunneridae</taxon>
        <taxon>Pentapetalae</taxon>
        <taxon>asterids</taxon>
        <taxon>lamiids</taxon>
        <taxon>Solanales</taxon>
        <taxon>Solanaceae</taxon>
        <taxon>Nicotianoideae</taxon>
        <taxon>Nicotianeae</taxon>
        <taxon>Nicotiana</taxon>
    </lineage>
</organism>
<protein>
    <submittedName>
        <fullName evidence="2">Uncharacterized protein LOC142162252</fullName>
    </submittedName>
</protein>
<accession>A0AC58RPM0</accession>
<gene>
    <name evidence="2" type="primary">LOC142162252</name>
</gene>
<keyword evidence="1" id="KW-1185">Reference proteome</keyword>
<reference evidence="2" key="2">
    <citation type="submission" date="2025-08" db="UniProtKB">
        <authorList>
            <consortium name="RefSeq"/>
        </authorList>
    </citation>
    <scope>IDENTIFICATION</scope>
    <source>
        <tissue evidence="2">Leaf</tissue>
    </source>
</reference>
<sequence length="106" mass="12289">MNAVRPGLLSIIVYASNAHEVLGNLKERFDKVNGSRVLYLHREIHTLTQCTMYIADYFSKLRGLWDEFHALIPSPGCPCPESKKYAQHFEYHRLLQFLMGLNQSYS</sequence>
<dbReference type="RefSeq" id="XP_075074684.1">
    <property type="nucleotide sequence ID" value="XM_075218583.1"/>
</dbReference>